<dbReference type="OrthoDB" id="2058147at2"/>
<dbReference type="EMBL" id="FRCP01000008">
    <property type="protein sequence ID" value="SHM29142.1"/>
    <property type="molecule type" value="Genomic_DNA"/>
</dbReference>
<organism evidence="1 2">
    <name type="scientific">Anaerosporobacter mobilis DSM 15930</name>
    <dbReference type="NCBI Taxonomy" id="1120996"/>
    <lineage>
        <taxon>Bacteria</taxon>
        <taxon>Bacillati</taxon>
        <taxon>Bacillota</taxon>
        <taxon>Clostridia</taxon>
        <taxon>Lachnospirales</taxon>
        <taxon>Lachnospiraceae</taxon>
        <taxon>Anaerosporobacter</taxon>
    </lineage>
</organism>
<protein>
    <submittedName>
        <fullName evidence="1">Uncharacterized protein</fullName>
    </submittedName>
</protein>
<sequence>MRKREFQRAAVFAIIPVIVEYTKEEGKRLTLSVTSKFYDTFINHRFSGGMLQINLYQKGEITYKVWDCIGICRKEYVKYYVYNENDNHEQILAKFVEDFSRFLKDLYSMGDVHDFSDMFDFTVEGDPNNSLEKYEKFIRVMRGEETGDEEA</sequence>
<keyword evidence="2" id="KW-1185">Reference proteome</keyword>
<dbReference type="STRING" id="1120996.SAMN02746066_01434"/>
<evidence type="ECO:0000313" key="2">
    <source>
        <dbReference type="Proteomes" id="UP000184038"/>
    </source>
</evidence>
<reference evidence="1 2" key="1">
    <citation type="submission" date="2016-11" db="EMBL/GenBank/DDBJ databases">
        <authorList>
            <person name="Jaros S."/>
            <person name="Januszkiewicz K."/>
            <person name="Wedrychowicz H."/>
        </authorList>
    </citation>
    <scope>NUCLEOTIDE SEQUENCE [LARGE SCALE GENOMIC DNA]</scope>
    <source>
        <strain evidence="1 2">DSM 15930</strain>
    </source>
</reference>
<dbReference type="RefSeq" id="WP_073285235.1">
    <property type="nucleotide sequence ID" value="NZ_FRCP01000008.1"/>
</dbReference>
<proteinExistence type="predicted"/>
<name>A0A1M7HKU4_9FIRM</name>
<dbReference type="Proteomes" id="UP000184038">
    <property type="component" value="Unassembled WGS sequence"/>
</dbReference>
<evidence type="ECO:0000313" key="1">
    <source>
        <dbReference type="EMBL" id="SHM29142.1"/>
    </source>
</evidence>
<gene>
    <name evidence="1" type="ORF">SAMN02746066_01434</name>
</gene>
<accession>A0A1M7HKU4</accession>
<dbReference type="AlphaFoldDB" id="A0A1M7HKU4"/>